<gene>
    <name evidence="9" type="ORF">BDFB_004326</name>
</gene>
<dbReference type="STRING" id="1661398.A0A482W786"/>
<organism evidence="9 10">
    <name type="scientific">Asbolus verrucosus</name>
    <name type="common">Desert ironclad beetle</name>
    <dbReference type="NCBI Taxonomy" id="1661398"/>
    <lineage>
        <taxon>Eukaryota</taxon>
        <taxon>Metazoa</taxon>
        <taxon>Ecdysozoa</taxon>
        <taxon>Arthropoda</taxon>
        <taxon>Hexapoda</taxon>
        <taxon>Insecta</taxon>
        <taxon>Pterygota</taxon>
        <taxon>Neoptera</taxon>
        <taxon>Endopterygota</taxon>
        <taxon>Coleoptera</taxon>
        <taxon>Polyphaga</taxon>
        <taxon>Cucujiformia</taxon>
        <taxon>Tenebrionidae</taxon>
        <taxon>Pimeliinae</taxon>
        <taxon>Asbolus</taxon>
    </lineage>
</organism>
<feature type="transmembrane region" description="Helical" evidence="8">
    <location>
        <begin position="161"/>
        <end position="183"/>
    </location>
</feature>
<evidence type="ECO:0000256" key="3">
    <source>
        <dbReference type="ARBA" id="ARBA00022692"/>
    </source>
</evidence>
<comment type="similarity">
    <text evidence="8">Belongs to the insect chemoreceptor superfamily. Gustatory receptor (GR) family.</text>
</comment>
<evidence type="ECO:0000256" key="7">
    <source>
        <dbReference type="ARBA" id="ARBA00023224"/>
    </source>
</evidence>
<dbReference type="OrthoDB" id="6769825at2759"/>
<name>A0A482W786_ASBVE</name>
<evidence type="ECO:0000256" key="4">
    <source>
        <dbReference type="ARBA" id="ARBA00022989"/>
    </source>
</evidence>
<evidence type="ECO:0000256" key="8">
    <source>
        <dbReference type="RuleBase" id="RU363108"/>
    </source>
</evidence>
<dbReference type="AlphaFoldDB" id="A0A482W786"/>
<keyword evidence="3 8" id="KW-0812">Transmembrane</keyword>
<protein>
    <recommendedName>
        <fullName evidence="8">Gustatory receptor</fullName>
    </recommendedName>
</protein>
<dbReference type="GO" id="GO:0043025">
    <property type="term" value="C:neuronal cell body"/>
    <property type="evidence" value="ECO:0007669"/>
    <property type="project" value="TreeGrafter"/>
</dbReference>
<keyword evidence="10" id="KW-1185">Reference proteome</keyword>
<comment type="caution">
    <text evidence="8">Lacks conserved residue(s) required for the propagation of feature annotation.</text>
</comment>
<dbReference type="Proteomes" id="UP000292052">
    <property type="component" value="Unassembled WGS sequence"/>
</dbReference>
<keyword evidence="2 8" id="KW-1003">Cell membrane</keyword>
<dbReference type="GO" id="GO:0008049">
    <property type="term" value="P:male courtship behavior"/>
    <property type="evidence" value="ECO:0007669"/>
    <property type="project" value="TreeGrafter"/>
</dbReference>
<accession>A0A482W786</accession>
<dbReference type="PANTHER" id="PTHR21143">
    <property type="entry name" value="INVERTEBRATE GUSTATORY RECEPTOR"/>
    <property type="match status" value="1"/>
</dbReference>
<comment type="subcellular location">
    <subcellularLocation>
        <location evidence="1 8">Cell membrane</location>
        <topology evidence="1 8">Multi-pass membrane protein</topology>
    </subcellularLocation>
</comment>
<feature type="non-terminal residue" evidence="9">
    <location>
        <position position="306"/>
    </location>
</feature>
<keyword evidence="7 8" id="KW-0807">Transducer</keyword>
<dbReference type="GO" id="GO:0030425">
    <property type="term" value="C:dendrite"/>
    <property type="evidence" value="ECO:0007669"/>
    <property type="project" value="TreeGrafter"/>
</dbReference>
<feature type="transmembrane region" description="Helical" evidence="8">
    <location>
        <begin position="74"/>
        <end position="101"/>
    </location>
</feature>
<evidence type="ECO:0000313" key="9">
    <source>
        <dbReference type="EMBL" id="RZC41041.1"/>
    </source>
</evidence>
<dbReference type="GO" id="GO:0007165">
    <property type="term" value="P:signal transduction"/>
    <property type="evidence" value="ECO:0007669"/>
    <property type="project" value="UniProtKB-KW"/>
</dbReference>
<keyword evidence="6 8" id="KW-0675">Receptor</keyword>
<evidence type="ECO:0000256" key="2">
    <source>
        <dbReference type="ARBA" id="ARBA00022475"/>
    </source>
</evidence>
<feature type="transmembrane region" description="Helical" evidence="8">
    <location>
        <begin position="203"/>
        <end position="224"/>
    </location>
</feature>
<evidence type="ECO:0000256" key="1">
    <source>
        <dbReference type="ARBA" id="ARBA00004651"/>
    </source>
</evidence>
<comment type="caution">
    <text evidence="9">The sequence shown here is derived from an EMBL/GenBank/DDBJ whole genome shotgun (WGS) entry which is preliminary data.</text>
</comment>
<keyword evidence="4 8" id="KW-1133">Transmembrane helix</keyword>
<comment type="function">
    <text evidence="8">Gustatory receptor which mediates acceptance or avoidance behavior, depending on its substrates.</text>
</comment>
<dbReference type="GO" id="GO:0005886">
    <property type="term" value="C:plasma membrane"/>
    <property type="evidence" value="ECO:0007669"/>
    <property type="project" value="UniProtKB-SubCell"/>
</dbReference>
<dbReference type="PANTHER" id="PTHR21143:SF104">
    <property type="entry name" value="GUSTATORY RECEPTOR 8A-RELATED"/>
    <property type="match status" value="1"/>
</dbReference>
<sequence length="306" mass="35172">MSHMLSRQDIRFLKVMYKVGNILGITPFYDFEKSTIVHPFLNKIYALFLSSLEIIGLTWSIYIRNWGNSNDMQFFPLTFTILGSCDDLIMAMLIISLTLGLTCTNQKTWILICNIALAFKVRYRHLNKLLTKITNSERKNSAYIFEEVGKLSRLLGEMVGLFNNIFGFPLIFITGRCIVQMLASLNFFTSTLDIDDHLLRGRLLVSSMGQTALVLVTLSMLIMICDSVKSESSYTVHLCYKLREKFPEKSEQRKELLDLAHIVEKNRAHFTAAGFFEINKKTLFEILSTTTTYLIVTIQFNQSFDN</sequence>
<dbReference type="InterPro" id="IPR013604">
    <property type="entry name" value="7TM_chemorcpt"/>
</dbReference>
<keyword evidence="5 8" id="KW-0472">Membrane</keyword>
<proteinExistence type="inferred from homology"/>
<feature type="transmembrane region" description="Helical" evidence="8">
    <location>
        <begin position="44"/>
        <end position="62"/>
    </location>
</feature>
<evidence type="ECO:0000256" key="6">
    <source>
        <dbReference type="ARBA" id="ARBA00023170"/>
    </source>
</evidence>
<dbReference type="GO" id="GO:0007635">
    <property type="term" value="P:chemosensory behavior"/>
    <property type="evidence" value="ECO:0007669"/>
    <property type="project" value="TreeGrafter"/>
</dbReference>
<dbReference type="Pfam" id="PF08395">
    <property type="entry name" value="7tm_7"/>
    <property type="match status" value="1"/>
</dbReference>
<evidence type="ECO:0000313" key="10">
    <source>
        <dbReference type="Proteomes" id="UP000292052"/>
    </source>
</evidence>
<dbReference type="GO" id="GO:0030424">
    <property type="term" value="C:axon"/>
    <property type="evidence" value="ECO:0007669"/>
    <property type="project" value="TreeGrafter"/>
</dbReference>
<evidence type="ECO:0000256" key="5">
    <source>
        <dbReference type="ARBA" id="ARBA00023136"/>
    </source>
</evidence>
<reference evidence="9 10" key="1">
    <citation type="submission" date="2017-03" db="EMBL/GenBank/DDBJ databases">
        <title>Genome of the blue death feigning beetle - Asbolus verrucosus.</title>
        <authorList>
            <person name="Rider S.D."/>
        </authorList>
    </citation>
    <scope>NUCLEOTIDE SEQUENCE [LARGE SCALE GENOMIC DNA]</scope>
    <source>
        <strain evidence="9">Butters</strain>
        <tissue evidence="9">Head and leg muscle</tissue>
    </source>
</reference>
<dbReference type="GO" id="GO:0050909">
    <property type="term" value="P:sensory perception of taste"/>
    <property type="evidence" value="ECO:0007669"/>
    <property type="project" value="InterPro"/>
</dbReference>
<dbReference type="EMBL" id="QDEB01020724">
    <property type="protein sequence ID" value="RZC41041.1"/>
    <property type="molecule type" value="Genomic_DNA"/>
</dbReference>